<dbReference type="InterPro" id="IPR041078">
    <property type="entry name" value="Plavaka"/>
</dbReference>
<dbReference type="EMBL" id="JACGCI010000019">
    <property type="protein sequence ID" value="KAF6758408.1"/>
    <property type="molecule type" value="Genomic_DNA"/>
</dbReference>
<feature type="region of interest" description="Disordered" evidence="1">
    <location>
        <begin position="153"/>
        <end position="193"/>
    </location>
</feature>
<protein>
    <submittedName>
        <fullName evidence="2">Uncharacterized protein</fullName>
    </submittedName>
</protein>
<evidence type="ECO:0000313" key="2">
    <source>
        <dbReference type="EMBL" id="KAF6758408.1"/>
    </source>
</evidence>
<dbReference type="Pfam" id="PF18759">
    <property type="entry name" value="Plavaka"/>
    <property type="match status" value="1"/>
</dbReference>
<gene>
    <name evidence="2" type="ORF">DFP72DRAFT_1065097</name>
</gene>
<accession>A0A8H6I6J6</accession>
<evidence type="ECO:0000313" key="3">
    <source>
        <dbReference type="Proteomes" id="UP000521943"/>
    </source>
</evidence>
<keyword evidence="3" id="KW-1185">Reference proteome</keyword>
<feature type="region of interest" description="Disordered" evidence="1">
    <location>
        <begin position="1263"/>
        <end position="1352"/>
    </location>
</feature>
<feature type="compositionally biased region" description="Acidic residues" evidence="1">
    <location>
        <begin position="1307"/>
        <end position="1321"/>
    </location>
</feature>
<feature type="region of interest" description="Disordered" evidence="1">
    <location>
        <begin position="807"/>
        <end position="827"/>
    </location>
</feature>
<feature type="compositionally biased region" description="Low complexity" evidence="1">
    <location>
        <begin position="156"/>
        <end position="167"/>
    </location>
</feature>
<feature type="compositionally biased region" description="Acidic residues" evidence="1">
    <location>
        <begin position="1341"/>
        <end position="1352"/>
    </location>
</feature>
<feature type="compositionally biased region" description="Basic and acidic residues" evidence="1">
    <location>
        <begin position="1279"/>
        <end position="1306"/>
    </location>
</feature>
<dbReference type="OrthoDB" id="2687259at2759"/>
<dbReference type="Proteomes" id="UP000521943">
    <property type="component" value="Unassembled WGS sequence"/>
</dbReference>
<name>A0A8H6I6J6_9AGAR</name>
<feature type="compositionally biased region" description="Basic and acidic residues" evidence="1">
    <location>
        <begin position="857"/>
        <end position="867"/>
    </location>
</feature>
<feature type="region of interest" description="Disordered" evidence="1">
    <location>
        <begin position="844"/>
        <end position="867"/>
    </location>
</feature>
<reference evidence="2 3" key="1">
    <citation type="submission" date="2020-07" db="EMBL/GenBank/DDBJ databases">
        <title>Comparative genomics of pyrophilous fungi reveals a link between fire events and developmental genes.</title>
        <authorList>
            <consortium name="DOE Joint Genome Institute"/>
            <person name="Steindorff A.S."/>
            <person name="Carver A."/>
            <person name="Calhoun S."/>
            <person name="Stillman K."/>
            <person name="Liu H."/>
            <person name="Lipzen A."/>
            <person name="Pangilinan J."/>
            <person name="Labutti K."/>
            <person name="Bruns T.D."/>
            <person name="Grigoriev I.V."/>
        </authorList>
    </citation>
    <scope>NUCLEOTIDE SEQUENCE [LARGE SCALE GENOMIC DNA]</scope>
    <source>
        <strain evidence="2 3">CBS 144469</strain>
    </source>
</reference>
<sequence>MDDDAGWSRVCPCGKRFYQPNSYSNHLNSCTVNKKQLGSSLEGAKLRYDLKKSKQKRGNVAIESWYGGKSLDVDYQIEDGPSKSFAAELLRHEDNTTPPAVADEEAAPPVEDPVEELGRGRRVRQQLHRAKDYDLSSAIPIGLSSMVVAGIPPSPSSSIRSASSRAAGLDPAPTESALSYTPEETMNDPHSKRSTVMDAEAWESTPRNEFGLYRTYWTLEKKPHDATQYLSEDDLLEDPSTDSPATGEDLAPLYPFPNLSAFQLGEWYWGDDSGKSRESFDRLVDILTSPGFSTEDLRAANWNRINDILASSTSDEAVGQWSSDGTAWLSIPITINVPFNTSSLKPGPLPYTIPEFRYRPLVPVLLERLRSATSRNLFHTLPSDLRWQDDVRVYGELYHSPAFIDAYKEIQLLPPEPEEDELPRCVIGLMFASDETAAAAFGTMKIWPLYLLFGNESKQRRIKPSLKLFEEIAYFQSLPDEFADWYTRLSGKKRVASTLSTHLNRELFHGQWNALLDAEFVHAYQHGLVVDCFDKVRRRFYPRILTYSADYPEKMTIVGVRQNGSHPCPRCTISEASLDGLGTVEDRRIRTDGVRTDDDDRRLKIARAREHIYQKNGAINSSVVEKLLKPTSLVPAQNAFSDKLSGFGLDVFTLPAVDPLHEVELGTWRDVFVQLRRLIEAIDPGLKNALDYRFRQVPTFGRDTIRRFRNNMSEMKQLAARDFEDMLQCAMPVFEGLFPEGHDARVQRLLFVLAHWHAMVKMKLHTDTTLDIMDTLTTELGEAAHAFSSETCAAFETLELKREYEARKRTEARKSTKKNKAGPEASVTDVHVAAVEVTPGRASLTKIQNRVGNQDSQRPKDDADGRRLRTWNLSVPKFHALGDAVSYIRRFGTTDSYSTQISERLHRFPKGRYQRTNKKSVPRQLSSIQTRQARIKKLRDQLTPAADEGPPVRWTQWGPGPGGRYFIGKSQNHPMVFGRFVSLNGNDLAVKNFIPKLKEHLFPRIVEQLLHEARMFPEEHSIAIPALEGLSSSPSDSDMKGIHFHSETFYNHKVLQVFYTTYDCLRGTDILNPSTSRRDFMCLRSQDPAGESDNTAGTPKFVFGRLLGIFHVNVVYTGPGMLDYRKRRFDVLWVRWYTPSEPEGFGELPWSSHRLDRIHLAPLSHFDACGFLDPGYVLRGAHIIPRYAGGKMYEDQELADTRLFSKCVRNRNEYKDYYVNRWVICILTSPAYGIFNSYSNRFADRDMVMRFHWGLGVGHAYSHSHRRRKSPNPAPMDVDQIKRRSDDIQSSSEHDVGDTNVDHLTDSDDSTYDIPCDDEDLPSPASGMHSPALSSALQEPESSDNESEIYAD</sequence>
<feature type="compositionally biased region" description="Polar residues" evidence="1">
    <location>
        <begin position="845"/>
        <end position="856"/>
    </location>
</feature>
<comment type="caution">
    <text evidence="2">The sequence shown here is derived from an EMBL/GenBank/DDBJ whole genome shotgun (WGS) entry which is preliminary data.</text>
</comment>
<proteinExistence type="predicted"/>
<evidence type="ECO:0000256" key="1">
    <source>
        <dbReference type="SAM" id="MobiDB-lite"/>
    </source>
</evidence>
<organism evidence="2 3">
    <name type="scientific">Ephemerocybe angulata</name>
    <dbReference type="NCBI Taxonomy" id="980116"/>
    <lineage>
        <taxon>Eukaryota</taxon>
        <taxon>Fungi</taxon>
        <taxon>Dikarya</taxon>
        <taxon>Basidiomycota</taxon>
        <taxon>Agaricomycotina</taxon>
        <taxon>Agaricomycetes</taxon>
        <taxon>Agaricomycetidae</taxon>
        <taxon>Agaricales</taxon>
        <taxon>Agaricineae</taxon>
        <taxon>Psathyrellaceae</taxon>
        <taxon>Ephemerocybe</taxon>
    </lineage>
</organism>